<evidence type="ECO:0000256" key="3">
    <source>
        <dbReference type="ARBA" id="ARBA00023163"/>
    </source>
</evidence>
<gene>
    <name evidence="6" type="primary">nusG_2</name>
    <name evidence="6" type="ORF">BRLA_c022230</name>
</gene>
<evidence type="ECO:0000256" key="2">
    <source>
        <dbReference type="ARBA" id="ARBA00023015"/>
    </source>
</evidence>
<dbReference type="eggNOG" id="COG0250">
    <property type="taxonomic scope" value="Bacteria"/>
</dbReference>
<evidence type="ECO:0000256" key="1">
    <source>
        <dbReference type="ARBA" id="ARBA00022814"/>
    </source>
</evidence>
<evidence type="ECO:0000259" key="5">
    <source>
        <dbReference type="SMART" id="SM00738"/>
    </source>
</evidence>
<dbReference type="CDD" id="cd08000">
    <property type="entry name" value="NGN"/>
    <property type="match status" value="1"/>
</dbReference>
<comment type="similarity">
    <text evidence="4">Belongs to the NusG family.</text>
</comment>
<keyword evidence="3 4" id="KW-0804">Transcription</keyword>
<dbReference type="InterPro" id="IPR036735">
    <property type="entry name" value="NGN_dom_sf"/>
</dbReference>
<dbReference type="InterPro" id="IPR006645">
    <property type="entry name" value="NGN-like_dom"/>
</dbReference>
<dbReference type="GO" id="GO:0006353">
    <property type="term" value="P:DNA-templated transcription termination"/>
    <property type="evidence" value="ECO:0007669"/>
    <property type="project" value="UniProtKB-KW"/>
</dbReference>
<dbReference type="KEGG" id="blr:BRLA_c022230"/>
<dbReference type="AlphaFoldDB" id="A0A075R3U8"/>
<dbReference type="HOGENOM" id="CLU_067287_2_0_9"/>
<dbReference type="SMART" id="SM00738">
    <property type="entry name" value="NGN"/>
    <property type="match status" value="1"/>
</dbReference>
<dbReference type="InterPro" id="IPR014722">
    <property type="entry name" value="Rib_uL2_dom2"/>
</dbReference>
<dbReference type="RefSeq" id="WP_022585241.1">
    <property type="nucleotide sequence ID" value="NZ_CP007806.1"/>
</dbReference>
<dbReference type="Pfam" id="PF00467">
    <property type="entry name" value="KOW"/>
    <property type="match status" value="1"/>
</dbReference>
<dbReference type="GO" id="GO:0032784">
    <property type="term" value="P:regulation of DNA-templated transcription elongation"/>
    <property type="evidence" value="ECO:0007669"/>
    <property type="project" value="InterPro"/>
</dbReference>
<organism evidence="6 7">
    <name type="scientific">Brevibacillus laterosporus LMG 15441</name>
    <dbReference type="NCBI Taxonomy" id="1042163"/>
    <lineage>
        <taxon>Bacteria</taxon>
        <taxon>Bacillati</taxon>
        <taxon>Bacillota</taxon>
        <taxon>Bacilli</taxon>
        <taxon>Bacillales</taxon>
        <taxon>Paenibacillaceae</taxon>
        <taxon>Brevibacillus</taxon>
    </lineage>
</organism>
<dbReference type="InterPro" id="IPR043425">
    <property type="entry name" value="NusG-like"/>
</dbReference>
<accession>A0A075R3U8</accession>
<keyword evidence="1 4" id="KW-0889">Transcription antitermination</keyword>
<dbReference type="SUPFAM" id="SSF82679">
    <property type="entry name" value="N-utilization substance G protein NusG, N-terminal domain"/>
    <property type="match status" value="1"/>
</dbReference>
<dbReference type="PANTHER" id="PTHR30265">
    <property type="entry name" value="RHO-INTERACTING TRANSCRIPTION TERMINATION FACTOR NUSG"/>
    <property type="match status" value="1"/>
</dbReference>
<dbReference type="NCBIfam" id="NF033641">
    <property type="entry name" value="antiterm_LoaP"/>
    <property type="match status" value="1"/>
</dbReference>
<evidence type="ECO:0000256" key="4">
    <source>
        <dbReference type="RuleBase" id="RU000538"/>
    </source>
</evidence>
<dbReference type="InterPro" id="IPR005824">
    <property type="entry name" value="KOW"/>
</dbReference>
<reference evidence="6 7" key="1">
    <citation type="journal article" date="2011" name="J. Bacteriol.">
        <title>Genome sequence of Brevibacillus laterosporus LMG 15441, a pathogen of invertebrates.</title>
        <authorList>
            <person name="Djukic M."/>
            <person name="Poehlein A."/>
            <person name="Thurmer A."/>
            <person name="Daniel R."/>
        </authorList>
    </citation>
    <scope>NUCLEOTIDE SEQUENCE [LARGE SCALE GENOMIC DNA]</scope>
    <source>
        <strain evidence="6 7">LMG 15441</strain>
    </source>
</reference>
<dbReference type="InterPro" id="IPR047663">
    <property type="entry name" value="Transcription_antiterm_LoaP"/>
</dbReference>
<name>A0A075R3U8_BRELA</name>
<dbReference type="InterPro" id="IPR008991">
    <property type="entry name" value="Translation_prot_SH3-like_sf"/>
</dbReference>
<dbReference type="PRINTS" id="PR00338">
    <property type="entry name" value="NUSGTNSCPFCT"/>
</dbReference>
<dbReference type="PANTHER" id="PTHR30265:SF4">
    <property type="entry name" value="KOW MOTIF FAMILY PROTEIN, EXPRESSED"/>
    <property type="match status" value="1"/>
</dbReference>
<dbReference type="CDD" id="cd06091">
    <property type="entry name" value="KOW_NusG"/>
    <property type="match status" value="1"/>
</dbReference>
<dbReference type="GO" id="GO:0006354">
    <property type="term" value="P:DNA-templated transcription elongation"/>
    <property type="evidence" value="ECO:0007669"/>
    <property type="project" value="InterPro"/>
</dbReference>
<dbReference type="EMBL" id="CP007806">
    <property type="protein sequence ID" value="AIG26544.1"/>
    <property type="molecule type" value="Genomic_DNA"/>
</dbReference>
<dbReference type="Gene3D" id="2.30.30.30">
    <property type="match status" value="1"/>
</dbReference>
<protein>
    <recommendedName>
        <fullName evidence="4">Transcription termination/antitermination protein NusG</fullName>
    </recommendedName>
</protein>
<keyword evidence="2 4" id="KW-0805">Transcription regulation</keyword>
<evidence type="ECO:0000313" key="7">
    <source>
        <dbReference type="Proteomes" id="UP000005850"/>
    </source>
</evidence>
<feature type="domain" description="NusG-like N-terminal" evidence="5">
    <location>
        <begin position="1"/>
        <end position="121"/>
    </location>
</feature>
<dbReference type="Proteomes" id="UP000005850">
    <property type="component" value="Chromosome"/>
</dbReference>
<evidence type="ECO:0000313" key="6">
    <source>
        <dbReference type="EMBL" id="AIG26544.1"/>
    </source>
</evidence>
<dbReference type="Pfam" id="PF02357">
    <property type="entry name" value="NusG"/>
    <property type="match status" value="1"/>
</dbReference>
<dbReference type="InterPro" id="IPR001062">
    <property type="entry name" value="Transcrpt_antiterm_NusG"/>
</dbReference>
<keyword evidence="7" id="KW-1185">Reference proteome</keyword>
<comment type="function">
    <text evidence="4">Participates in transcription elongation, termination and antitermination.</text>
</comment>
<dbReference type="GO" id="GO:0031564">
    <property type="term" value="P:transcription antitermination"/>
    <property type="evidence" value="ECO:0007669"/>
    <property type="project" value="UniProtKB-KW"/>
</dbReference>
<dbReference type="STRING" id="1042163.BRLA_c022230"/>
<proteinExistence type="inferred from homology"/>
<dbReference type="Gene3D" id="3.30.70.940">
    <property type="entry name" value="NusG, N-terminal domain"/>
    <property type="match status" value="1"/>
</dbReference>
<keyword evidence="4" id="KW-0806">Transcription termination</keyword>
<sequence>MKWYALYVRSGGEEIVKDHLNYYFDEQTLYALIPKRKVPEKKNGAIFHNIKILFPGYVLIKTDMTSSIFYKIKEIPNLYKFVNIGPIYSKLTSSNHAKKDISITNFSAIDDEEMSPLLRLLGNTDIITYSKIHLENSEVYVNSGPLKGMEGQIKKVDRHKKRAKVLIKFMGSEKLVDLGVEILSSLKNLNISN</sequence>
<dbReference type="SUPFAM" id="SSF50104">
    <property type="entry name" value="Translation proteins SH3-like domain"/>
    <property type="match status" value="1"/>
</dbReference>